<feature type="coiled-coil region" evidence="6">
    <location>
        <begin position="504"/>
        <end position="531"/>
    </location>
</feature>
<reference evidence="8" key="1">
    <citation type="submission" date="2022-01" db="EMBL/GenBank/DDBJ databases">
        <authorList>
            <person name="King R."/>
        </authorList>
    </citation>
    <scope>NUCLEOTIDE SEQUENCE</scope>
</reference>
<organism evidence="8 9">
    <name type="scientific">Phyllotreta striolata</name>
    <name type="common">Striped flea beetle</name>
    <name type="synonym">Crioceris striolata</name>
    <dbReference type="NCBI Taxonomy" id="444603"/>
    <lineage>
        <taxon>Eukaryota</taxon>
        <taxon>Metazoa</taxon>
        <taxon>Ecdysozoa</taxon>
        <taxon>Arthropoda</taxon>
        <taxon>Hexapoda</taxon>
        <taxon>Insecta</taxon>
        <taxon>Pterygota</taxon>
        <taxon>Neoptera</taxon>
        <taxon>Endopterygota</taxon>
        <taxon>Coleoptera</taxon>
        <taxon>Polyphaga</taxon>
        <taxon>Cucujiformia</taxon>
        <taxon>Chrysomeloidea</taxon>
        <taxon>Chrysomelidae</taxon>
        <taxon>Galerucinae</taxon>
        <taxon>Alticini</taxon>
        <taxon>Phyllotreta</taxon>
    </lineage>
</organism>
<keyword evidence="6" id="KW-0175">Coiled coil</keyword>
<keyword evidence="4 5" id="KW-0238">DNA-binding</keyword>
<evidence type="ECO:0000313" key="9">
    <source>
        <dbReference type="Proteomes" id="UP001153712"/>
    </source>
</evidence>
<dbReference type="InterPro" id="IPR006612">
    <property type="entry name" value="THAP_Znf"/>
</dbReference>
<dbReference type="SMART" id="SM00980">
    <property type="entry name" value="THAP"/>
    <property type="match status" value="2"/>
</dbReference>
<feature type="domain" description="THAP-type" evidence="7">
    <location>
        <begin position="167"/>
        <end position="259"/>
    </location>
</feature>
<dbReference type="GO" id="GO:0043565">
    <property type="term" value="F:sequence-specific DNA binding"/>
    <property type="evidence" value="ECO:0007669"/>
    <property type="project" value="InterPro"/>
</dbReference>
<evidence type="ECO:0000259" key="7">
    <source>
        <dbReference type="PROSITE" id="PS50950"/>
    </source>
</evidence>
<evidence type="ECO:0000313" key="8">
    <source>
        <dbReference type="EMBL" id="CAG9859509.1"/>
    </source>
</evidence>
<keyword evidence="2 5" id="KW-0863">Zinc-finger</keyword>
<dbReference type="AlphaFoldDB" id="A0A9N9XRT6"/>
<evidence type="ECO:0000256" key="2">
    <source>
        <dbReference type="ARBA" id="ARBA00022771"/>
    </source>
</evidence>
<dbReference type="Gene3D" id="6.20.210.20">
    <property type="entry name" value="THAP domain"/>
    <property type="match status" value="1"/>
</dbReference>
<evidence type="ECO:0000256" key="6">
    <source>
        <dbReference type="SAM" id="Coils"/>
    </source>
</evidence>
<evidence type="ECO:0000256" key="5">
    <source>
        <dbReference type="PROSITE-ProRule" id="PRU00309"/>
    </source>
</evidence>
<name>A0A9N9XRT6_PHYSR</name>
<keyword evidence="9" id="KW-1185">Reference proteome</keyword>
<gene>
    <name evidence="8" type="ORF">PHYEVI_LOCUS5883</name>
</gene>
<dbReference type="InterPro" id="IPR038441">
    <property type="entry name" value="THAP_Znf_sf"/>
</dbReference>
<dbReference type="SMART" id="SM00692">
    <property type="entry name" value="DM3"/>
    <property type="match status" value="2"/>
</dbReference>
<evidence type="ECO:0000256" key="1">
    <source>
        <dbReference type="ARBA" id="ARBA00022723"/>
    </source>
</evidence>
<keyword evidence="3" id="KW-0862">Zinc</keyword>
<dbReference type="PANTHER" id="PTHR46600">
    <property type="entry name" value="THAP DOMAIN-CONTAINING"/>
    <property type="match status" value="1"/>
</dbReference>
<sequence>MVRCCCVPQCTNKDATRHYIPSDKLIQEIWIKRIDNPNLYNKSYNLLKGHAVCDVHFADICRFGNKLKKYSLPTINLPAFEDRGDPADCFSYPKNPFEKYETPPKIKRLLQSTSFARKEGPIKQLFLETPVESKPDVNINLQLYPVSESPRASTQSRAGEQNEPSVMGKRCVVENCTTKCNTKGRSIFRVPKDPHQRTVWQNNLNISVPFKDTDVVCERHFDPECVFREWVHKDSDGKIIAKVRYGHPRLADYAVPSIFITTPTKPDDSRLTDSPDDHDYACLTDVIKVECNPTNIQTASELTNPQSPVPATISNHDTETSSTPVPAYQKYLSLISKSWSVTELPVGENIQFVFSYTITLMDNGINVPITQKCITLDEDKYLEYFIYGRRVDAHQTGCVRILTAAEALPGVLAAFKRVNICHGIGNVAEFSVLVNIAFRDYVQQWRHNECSMVGKTKRCEACRKLRKRLLQQASRDEARATLRRFRAPSSPSDRLKLDAVRKKYLREKRRGEQARKRVEKLETALLKLSNRQCKIP</sequence>
<dbReference type="OrthoDB" id="6765727at2759"/>
<protein>
    <recommendedName>
        <fullName evidence="7">THAP-type domain-containing protein</fullName>
    </recommendedName>
</protein>
<dbReference type="SUPFAM" id="SSF57716">
    <property type="entry name" value="Glucocorticoid receptor-like (DNA-binding domain)"/>
    <property type="match status" value="2"/>
</dbReference>
<accession>A0A9N9XRT6</accession>
<feature type="domain" description="THAP-type" evidence="7">
    <location>
        <begin position="1"/>
        <end position="76"/>
    </location>
</feature>
<evidence type="ECO:0000256" key="3">
    <source>
        <dbReference type="ARBA" id="ARBA00022833"/>
    </source>
</evidence>
<keyword evidence="1" id="KW-0479">Metal-binding</keyword>
<dbReference type="GO" id="GO:0008270">
    <property type="term" value="F:zinc ion binding"/>
    <property type="evidence" value="ECO:0007669"/>
    <property type="project" value="UniProtKB-KW"/>
</dbReference>
<dbReference type="PANTHER" id="PTHR46600:SF11">
    <property type="entry name" value="THAP DOMAIN-CONTAINING PROTEIN 10"/>
    <property type="match status" value="1"/>
</dbReference>
<dbReference type="Proteomes" id="UP001153712">
    <property type="component" value="Chromosome 2"/>
</dbReference>
<evidence type="ECO:0000256" key="4">
    <source>
        <dbReference type="ARBA" id="ARBA00023125"/>
    </source>
</evidence>
<dbReference type="InterPro" id="IPR026516">
    <property type="entry name" value="THAP1/10"/>
</dbReference>
<dbReference type="EMBL" id="OU900095">
    <property type="protein sequence ID" value="CAG9859509.1"/>
    <property type="molecule type" value="Genomic_DNA"/>
</dbReference>
<dbReference type="PROSITE" id="PS50950">
    <property type="entry name" value="ZF_THAP"/>
    <property type="match status" value="2"/>
</dbReference>
<dbReference type="Pfam" id="PF05485">
    <property type="entry name" value="THAP"/>
    <property type="match status" value="2"/>
</dbReference>
<proteinExistence type="predicted"/>